<dbReference type="Pfam" id="PF16565">
    <property type="entry name" value="MIT_C"/>
    <property type="match status" value="1"/>
</dbReference>
<evidence type="ECO:0000313" key="4">
    <source>
        <dbReference type="Proteomes" id="UP000678499"/>
    </source>
</evidence>
<protein>
    <recommendedName>
        <fullName evidence="2">MITD1 C-terminal phospholipase D-like domain-containing protein</fullName>
    </recommendedName>
</protein>
<organism evidence="3">
    <name type="scientific">Notodromas monacha</name>
    <dbReference type="NCBI Taxonomy" id="399045"/>
    <lineage>
        <taxon>Eukaryota</taxon>
        <taxon>Metazoa</taxon>
        <taxon>Ecdysozoa</taxon>
        <taxon>Arthropoda</taxon>
        <taxon>Crustacea</taxon>
        <taxon>Oligostraca</taxon>
        <taxon>Ostracoda</taxon>
        <taxon>Podocopa</taxon>
        <taxon>Podocopida</taxon>
        <taxon>Cypridocopina</taxon>
        <taxon>Cypridoidea</taxon>
        <taxon>Cyprididae</taxon>
        <taxon>Notodromas</taxon>
    </lineage>
</organism>
<dbReference type="SUPFAM" id="SSF116846">
    <property type="entry name" value="MIT domain"/>
    <property type="match status" value="1"/>
</dbReference>
<dbReference type="InterPro" id="IPR038113">
    <property type="entry name" value="MITD1_C_sf"/>
</dbReference>
<evidence type="ECO:0000259" key="2">
    <source>
        <dbReference type="Pfam" id="PF16565"/>
    </source>
</evidence>
<keyword evidence="4" id="KW-1185">Reference proteome</keyword>
<accession>A0A7R9BGE5</accession>
<feature type="coiled-coil region" evidence="1">
    <location>
        <begin position="68"/>
        <end position="102"/>
    </location>
</feature>
<feature type="domain" description="MITD1 C-terminal phospholipase D-like" evidence="2">
    <location>
        <begin position="110"/>
        <end position="262"/>
    </location>
</feature>
<evidence type="ECO:0000313" key="3">
    <source>
        <dbReference type="EMBL" id="CAD7273530.1"/>
    </source>
</evidence>
<name>A0A7R9BGE5_9CRUS</name>
<dbReference type="InterPro" id="IPR032341">
    <property type="entry name" value="MITD1_C"/>
</dbReference>
<dbReference type="InterPro" id="IPR052817">
    <property type="entry name" value="MIT_domain_contain_protein1"/>
</dbReference>
<dbReference type="EMBL" id="CAJPEX010000140">
    <property type="protein sequence ID" value="CAG0913682.1"/>
    <property type="molecule type" value="Genomic_DNA"/>
</dbReference>
<sequence length="270" mass="31107">MDAAAATLKRAVEYDGRARWTEAQVCYQEGAQMLLDAVKGTELLFVYLVWSRVLNQISGVDERDETKRLRLRQKAEQYVTRAEQLREQVERAKRRGEYQEQRRIEDGSVGHSYESVFGRFLDSATTTIRVLDPYIRALHQVQNLVRLCELAVRRCGRSLQTVCLLTTRCPKSPRMPDDETGKTQQDVWLATLQADLRERHGVTFDYVFSDTLHDREIQLNSGWLIKIGRGLDYFKPPSSKLSLGAFDLDLRPCRETLVDIVHVSKVRSTT</sequence>
<dbReference type="Gene3D" id="1.20.58.80">
    <property type="entry name" value="Phosphotransferase system, lactose/cellobiose-type IIA subunit"/>
    <property type="match status" value="1"/>
</dbReference>
<dbReference type="InterPro" id="IPR036181">
    <property type="entry name" value="MIT_dom_sf"/>
</dbReference>
<dbReference type="PANTHER" id="PTHR21222">
    <property type="entry name" value="MIT DOMAIN-CONTAINING PROTEIN 1"/>
    <property type="match status" value="1"/>
</dbReference>
<reference evidence="3" key="1">
    <citation type="submission" date="2020-11" db="EMBL/GenBank/DDBJ databases">
        <authorList>
            <person name="Tran Van P."/>
        </authorList>
    </citation>
    <scope>NUCLEOTIDE SEQUENCE</scope>
</reference>
<proteinExistence type="predicted"/>
<dbReference type="Gene3D" id="3.30.870.30">
    <property type="entry name" value="MITD, C-terminal phospholipase D-like domain"/>
    <property type="match status" value="1"/>
</dbReference>
<gene>
    <name evidence="3" type="ORF">NMOB1V02_LOCUS1411</name>
</gene>
<evidence type="ECO:0000256" key="1">
    <source>
        <dbReference type="SAM" id="Coils"/>
    </source>
</evidence>
<dbReference type="Proteomes" id="UP000678499">
    <property type="component" value="Unassembled WGS sequence"/>
</dbReference>
<dbReference type="EMBL" id="OA882177">
    <property type="protein sequence ID" value="CAD7273530.1"/>
    <property type="molecule type" value="Genomic_DNA"/>
</dbReference>
<dbReference type="AlphaFoldDB" id="A0A7R9BGE5"/>
<dbReference type="PANTHER" id="PTHR21222:SF1">
    <property type="entry name" value="MIT DOMAIN-CONTAINING PROTEIN 1"/>
    <property type="match status" value="1"/>
</dbReference>
<keyword evidence="1" id="KW-0175">Coiled coil</keyword>
<dbReference type="OrthoDB" id="19553at2759"/>